<reference evidence="1" key="1">
    <citation type="journal article" date="2023" name="Mol. Phylogenet. Evol.">
        <title>Genome-scale phylogeny and comparative genomics of the fungal order Sordariales.</title>
        <authorList>
            <person name="Hensen N."/>
            <person name="Bonometti L."/>
            <person name="Westerberg I."/>
            <person name="Brannstrom I.O."/>
            <person name="Guillou S."/>
            <person name="Cros-Aarteil S."/>
            <person name="Calhoun S."/>
            <person name="Haridas S."/>
            <person name="Kuo A."/>
            <person name="Mondo S."/>
            <person name="Pangilinan J."/>
            <person name="Riley R."/>
            <person name="LaButti K."/>
            <person name="Andreopoulos B."/>
            <person name="Lipzen A."/>
            <person name="Chen C."/>
            <person name="Yan M."/>
            <person name="Daum C."/>
            <person name="Ng V."/>
            <person name="Clum A."/>
            <person name="Steindorff A."/>
            <person name="Ohm R.A."/>
            <person name="Martin F."/>
            <person name="Silar P."/>
            <person name="Natvig D.O."/>
            <person name="Lalanne C."/>
            <person name="Gautier V."/>
            <person name="Ament-Velasquez S.L."/>
            <person name="Kruys A."/>
            <person name="Hutchinson M.I."/>
            <person name="Powell A.J."/>
            <person name="Barry K."/>
            <person name="Miller A.N."/>
            <person name="Grigoriev I.V."/>
            <person name="Debuchy R."/>
            <person name="Gladieux P."/>
            <person name="Hiltunen Thoren M."/>
            <person name="Johannesson H."/>
        </authorList>
    </citation>
    <scope>NUCLEOTIDE SEQUENCE</scope>
    <source>
        <strain evidence="1">CBS 757.83</strain>
    </source>
</reference>
<dbReference type="AlphaFoldDB" id="A0AAN6T234"/>
<sequence length="170" mass="18654">MKAAVCSKPVDAGFHIEASDPFPSERPPDERLLRLVGSLLLRAGKTGNTKSCAEETMSQMGTTMALYVSDGLFLRHVSARSAADGVRRAGDKTEVVRRLMNPTGEFSCPNSETIDSDPFGFSGVDALSKVRSFFADLPLPDVAEPESRWSRRRKPRVQYTGNCDEILTDQ</sequence>
<evidence type="ECO:0000313" key="1">
    <source>
        <dbReference type="EMBL" id="KAK4101441.1"/>
    </source>
</evidence>
<organism evidence="1 2">
    <name type="scientific">Parathielavia hyrcaniae</name>
    <dbReference type="NCBI Taxonomy" id="113614"/>
    <lineage>
        <taxon>Eukaryota</taxon>
        <taxon>Fungi</taxon>
        <taxon>Dikarya</taxon>
        <taxon>Ascomycota</taxon>
        <taxon>Pezizomycotina</taxon>
        <taxon>Sordariomycetes</taxon>
        <taxon>Sordariomycetidae</taxon>
        <taxon>Sordariales</taxon>
        <taxon>Chaetomiaceae</taxon>
        <taxon>Parathielavia</taxon>
    </lineage>
</organism>
<proteinExistence type="predicted"/>
<gene>
    <name evidence="1" type="ORF">N658DRAFT_60863</name>
</gene>
<reference evidence="1" key="2">
    <citation type="submission" date="2023-05" db="EMBL/GenBank/DDBJ databases">
        <authorList>
            <consortium name="Lawrence Berkeley National Laboratory"/>
            <person name="Steindorff A."/>
            <person name="Hensen N."/>
            <person name="Bonometti L."/>
            <person name="Westerberg I."/>
            <person name="Brannstrom I.O."/>
            <person name="Guillou S."/>
            <person name="Cros-Aarteil S."/>
            <person name="Calhoun S."/>
            <person name="Haridas S."/>
            <person name="Kuo A."/>
            <person name="Mondo S."/>
            <person name="Pangilinan J."/>
            <person name="Riley R."/>
            <person name="Labutti K."/>
            <person name="Andreopoulos B."/>
            <person name="Lipzen A."/>
            <person name="Chen C."/>
            <person name="Yanf M."/>
            <person name="Daum C."/>
            <person name="Ng V."/>
            <person name="Clum A."/>
            <person name="Ohm R."/>
            <person name="Martin F."/>
            <person name="Silar P."/>
            <person name="Natvig D."/>
            <person name="Lalanne C."/>
            <person name="Gautier V."/>
            <person name="Ament-Velasquez S.L."/>
            <person name="Kruys A."/>
            <person name="Hutchinson M.I."/>
            <person name="Powell A.J."/>
            <person name="Barry K."/>
            <person name="Miller A.N."/>
            <person name="Grigoriev I.V."/>
            <person name="Debuchy R."/>
            <person name="Gladieux P."/>
            <person name="Thoren M.H."/>
            <person name="Johannesson H."/>
        </authorList>
    </citation>
    <scope>NUCLEOTIDE SEQUENCE</scope>
    <source>
        <strain evidence="1">CBS 757.83</strain>
    </source>
</reference>
<dbReference type="Proteomes" id="UP001305647">
    <property type="component" value="Unassembled WGS sequence"/>
</dbReference>
<accession>A0AAN6T234</accession>
<evidence type="ECO:0000313" key="2">
    <source>
        <dbReference type="Proteomes" id="UP001305647"/>
    </source>
</evidence>
<dbReference type="EMBL" id="MU863635">
    <property type="protein sequence ID" value="KAK4101441.1"/>
    <property type="molecule type" value="Genomic_DNA"/>
</dbReference>
<name>A0AAN6T234_9PEZI</name>
<comment type="caution">
    <text evidence="1">The sequence shown here is derived from an EMBL/GenBank/DDBJ whole genome shotgun (WGS) entry which is preliminary data.</text>
</comment>
<keyword evidence="2" id="KW-1185">Reference proteome</keyword>
<protein>
    <submittedName>
        <fullName evidence="1">Uncharacterized protein</fullName>
    </submittedName>
</protein>